<comment type="subcellular location">
    <subcellularLocation>
        <location evidence="1 7">Cell membrane</location>
        <topology evidence="1 7">Multi-pass membrane protein</topology>
    </subcellularLocation>
</comment>
<dbReference type="AlphaFoldDB" id="A0A9W5Y972"/>
<dbReference type="PROSITE" id="PS50928">
    <property type="entry name" value="ABC_TM1"/>
    <property type="match status" value="1"/>
</dbReference>
<dbReference type="EMBL" id="BRLB01000001">
    <property type="protein sequence ID" value="GKX28401.1"/>
    <property type="molecule type" value="Genomic_DNA"/>
</dbReference>
<dbReference type="PANTHER" id="PTHR43744:SF1">
    <property type="entry name" value="BINDING-PROTEIN-DEPENDENT TRANSPORT SYSTEMS INNER MEMBRANE COMPONENT"/>
    <property type="match status" value="1"/>
</dbReference>
<dbReference type="SUPFAM" id="SSF161098">
    <property type="entry name" value="MetI-like"/>
    <property type="match status" value="1"/>
</dbReference>
<keyword evidence="6 7" id="KW-0472">Membrane</keyword>
<evidence type="ECO:0000256" key="1">
    <source>
        <dbReference type="ARBA" id="ARBA00004651"/>
    </source>
</evidence>
<evidence type="ECO:0000313" key="9">
    <source>
        <dbReference type="EMBL" id="GKX28401.1"/>
    </source>
</evidence>
<keyword evidence="4 7" id="KW-0812">Transmembrane</keyword>
<dbReference type="Proteomes" id="UP001144256">
    <property type="component" value="Unassembled WGS sequence"/>
</dbReference>
<dbReference type="Pfam" id="PF00528">
    <property type="entry name" value="BPD_transp_1"/>
    <property type="match status" value="1"/>
</dbReference>
<feature type="transmembrane region" description="Helical" evidence="7">
    <location>
        <begin position="123"/>
        <end position="146"/>
    </location>
</feature>
<sequence>MTNIGIKFNPKKFHRSQLKFHIFLTILSIFMALPIIFIFNNAFKPFTELFAYPPRFFVRKPTLENFKLLFNFSAESGIPASRYLFNSIMVTIIVIVLTLLISSSAAFALSKLEFKGKKTFNRINTLALMFVPVAVAIPRFLIIVNLGIFNTYLAHIIPLLAMPIGIFLLKQFIDQLPDELIEAAKIDGASKWRIYLTIILPLIKPPLVTVAILTFQTSWGNVEGSNIFVDREALRTLPFYMNTLVSGSGNIVAGAGMSAVAALIMFVPNLVLFIILQNKVMDSMAHTGIKN</sequence>
<dbReference type="RefSeq" id="WP_281812624.1">
    <property type="nucleotide sequence ID" value="NZ_BRLB01000001.1"/>
</dbReference>
<feature type="domain" description="ABC transmembrane type-1" evidence="8">
    <location>
        <begin position="84"/>
        <end position="276"/>
    </location>
</feature>
<keyword evidence="3" id="KW-1003">Cell membrane</keyword>
<dbReference type="InterPro" id="IPR035906">
    <property type="entry name" value="MetI-like_sf"/>
</dbReference>
<keyword evidence="5 7" id="KW-1133">Transmembrane helix</keyword>
<evidence type="ECO:0000256" key="2">
    <source>
        <dbReference type="ARBA" id="ARBA00022448"/>
    </source>
</evidence>
<proteinExistence type="inferred from homology"/>
<evidence type="ECO:0000256" key="5">
    <source>
        <dbReference type="ARBA" id="ARBA00022989"/>
    </source>
</evidence>
<evidence type="ECO:0000256" key="7">
    <source>
        <dbReference type="RuleBase" id="RU363032"/>
    </source>
</evidence>
<comment type="caution">
    <text evidence="9">The sequence shown here is derived from an EMBL/GenBank/DDBJ whole genome shotgun (WGS) entry which is preliminary data.</text>
</comment>
<keyword evidence="10" id="KW-1185">Reference proteome</keyword>
<dbReference type="InterPro" id="IPR000515">
    <property type="entry name" value="MetI-like"/>
</dbReference>
<dbReference type="CDD" id="cd06261">
    <property type="entry name" value="TM_PBP2"/>
    <property type="match status" value="1"/>
</dbReference>
<feature type="transmembrane region" description="Helical" evidence="7">
    <location>
        <begin position="251"/>
        <end position="276"/>
    </location>
</feature>
<accession>A0A9W5Y972</accession>
<evidence type="ECO:0000256" key="3">
    <source>
        <dbReference type="ARBA" id="ARBA00022475"/>
    </source>
</evidence>
<evidence type="ECO:0000259" key="8">
    <source>
        <dbReference type="PROSITE" id="PS50928"/>
    </source>
</evidence>
<protein>
    <submittedName>
        <fullName evidence="9">ABC transporter permease</fullName>
    </submittedName>
</protein>
<dbReference type="GO" id="GO:0055085">
    <property type="term" value="P:transmembrane transport"/>
    <property type="evidence" value="ECO:0007669"/>
    <property type="project" value="InterPro"/>
</dbReference>
<feature type="transmembrane region" description="Helical" evidence="7">
    <location>
        <begin position="194"/>
        <end position="215"/>
    </location>
</feature>
<name>A0A9W5Y972_9FIRM</name>
<dbReference type="Gene3D" id="1.10.3720.10">
    <property type="entry name" value="MetI-like"/>
    <property type="match status" value="1"/>
</dbReference>
<keyword evidence="2 7" id="KW-0813">Transport</keyword>
<dbReference type="PANTHER" id="PTHR43744">
    <property type="entry name" value="ABC TRANSPORTER PERMEASE PROTEIN MG189-RELATED-RELATED"/>
    <property type="match status" value="1"/>
</dbReference>
<feature type="transmembrane region" description="Helical" evidence="7">
    <location>
        <begin position="152"/>
        <end position="173"/>
    </location>
</feature>
<evidence type="ECO:0000313" key="10">
    <source>
        <dbReference type="Proteomes" id="UP001144256"/>
    </source>
</evidence>
<evidence type="ECO:0000256" key="4">
    <source>
        <dbReference type="ARBA" id="ARBA00022692"/>
    </source>
</evidence>
<organism evidence="9 10">
    <name type="scientific">Vallitalea longa</name>
    <dbReference type="NCBI Taxonomy" id="2936439"/>
    <lineage>
        <taxon>Bacteria</taxon>
        <taxon>Bacillati</taxon>
        <taxon>Bacillota</taxon>
        <taxon>Clostridia</taxon>
        <taxon>Lachnospirales</taxon>
        <taxon>Vallitaleaceae</taxon>
        <taxon>Vallitalea</taxon>
    </lineage>
</organism>
<dbReference type="GO" id="GO:0005886">
    <property type="term" value="C:plasma membrane"/>
    <property type="evidence" value="ECO:0007669"/>
    <property type="project" value="UniProtKB-SubCell"/>
</dbReference>
<evidence type="ECO:0000256" key="6">
    <source>
        <dbReference type="ARBA" id="ARBA00023136"/>
    </source>
</evidence>
<reference evidence="9" key="1">
    <citation type="submission" date="2022-06" db="EMBL/GenBank/DDBJ databases">
        <title>Vallitalea longa sp. nov., an anaerobic bacterium isolated from marine sediment.</title>
        <authorList>
            <person name="Hirano S."/>
            <person name="Terahara T."/>
            <person name="Mori K."/>
            <person name="Hamada M."/>
            <person name="Matsumoto R."/>
            <person name="Kobayashi T."/>
        </authorList>
    </citation>
    <scope>NUCLEOTIDE SEQUENCE</scope>
    <source>
        <strain evidence="9">SH18-1</strain>
    </source>
</reference>
<comment type="similarity">
    <text evidence="7">Belongs to the binding-protein-dependent transport system permease family.</text>
</comment>
<feature type="transmembrane region" description="Helical" evidence="7">
    <location>
        <begin position="83"/>
        <end position="102"/>
    </location>
</feature>
<feature type="transmembrane region" description="Helical" evidence="7">
    <location>
        <begin position="20"/>
        <end position="39"/>
    </location>
</feature>
<gene>
    <name evidence="9" type="ORF">SH1V18_08810</name>
</gene>